<sequence length="325" mass="38005">MHLICLGVMLKLTEVWIKSILCESEIEEISEKLSKLKNFVPSDFCRNPKQFQKIRHLWKATELRQFLLYTGPIVLLHVLPTKLYTHFSSFHIAISILVNPILCKSDDYLNYADELLKTFVKDFEEYYGEKNVTFNVHNLLHIVSDTRNFGSLDDFSAFRFENLIRKIKQLVSKGNQPLVQIGKRLAEIKSSKAYSDEDNVKFDLSMYCTMQEIYVFKEKSIFLDCHNTSNNCILLNNGTYIECHYFIKDKNNSLKVVGNVLKVVDNFYKKNFKDVSDKLHVQIVRQSKTMQSYSADSILAKVCKFPLEDEKHFVVIPLIHTYKRK</sequence>
<evidence type="ECO:0000313" key="2">
    <source>
        <dbReference type="EnsemblMetazoa" id="XP_031782865"/>
    </source>
</evidence>
<feature type="chain" id="PRO_5029749842" evidence="1">
    <location>
        <begin position="18"/>
        <end position="325"/>
    </location>
</feature>
<dbReference type="PANTHER" id="PTHR33053">
    <property type="entry name" value="PROTEIN, PUTATIVE-RELATED"/>
    <property type="match status" value="1"/>
</dbReference>
<dbReference type="RefSeq" id="XP_031782865.1">
    <property type="nucleotide sequence ID" value="XM_031927005.1"/>
</dbReference>
<evidence type="ECO:0000256" key="1">
    <source>
        <dbReference type="SAM" id="SignalP"/>
    </source>
</evidence>
<feature type="signal peptide" evidence="1">
    <location>
        <begin position="1"/>
        <end position="17"/>
    </location>
</feature>
<protein>
    <submittedName>
        <fullName evidence="2">Uncharacterized protein</fullName>
    </submittedName>
</protein>
<dbReference type="AlphaFoldDB" id="A0A7M7QB94"/>
<dbReference type="GeneID" id="116416839"/>
<dbReference type="OrthoDB" id="10028922at2759"/>
<proteinExistence type="predicted"/>
<dbReference type="InParanoid" id="A0A7M7QB94"/>
<organism evidence="2 3">
    <name type="scientific">Nasonia vitripennis</name>
    <name type="common">Parasitic wasp</name>
    <dbReference type="NCBI Taxonomy" id="7425"/>
    <lineage>
        <taxon>Eukaryota</taxon>
        <taxon>Metazoa</taxon>
        <taxon>Ecdysozoa</taxon>
        <taxon>Arthropoda</taxon>
        <taxon>Hexapoda</taxon>
        <taxon>Insecta</taxon>
        <taxon>Pterygota</taxon>
        <taxon>Neoptera</taxon>
        <taxon>Endopterygota</taxon>
        <taxon>Hymenoptera</taxon>
        <taxon>Apocrita</taxon>
        <taxon>Proctotrupomorpha</taxon>
        <taxon>Chalcidoidea</taxon>
        <taxon>Pteromalidae</taxon>
        <taxon>Pteromalinae</taxon>
        <taxon>Nasonia</taxon>
    </lineage>
</organism>
<evidence type="ECO:0000313" key="3">
    <source>
        <dbReference type="Proteomes" id="UP000002358"/>
    </source>
</evidence>
<name>A0A7M7QB94_NASVI</name>
<keyword evidence="3" id="KW-1185">Reference proteome</keyword>
<keyword evidence="1" id="KW-0732">Signal</keyword>
<dbReference type="KEGG" id="nvi:116416839"/>
<reference evidence="2" key="1">
    <citation type="submission" date="2021-01" db="UniProtKB">
        <authorList>
            <consortium name="EnsemblMetazoa"/>
        </authorList>
    </citation>
    <scope>IDENTIFICATION</scope>
</reference>
<dbReference type="EnsemblMetazoa" id="XM_031927005">
    <property type="protein sequence ID" value="XP_031782865"/>
    <property type="gene ID" value="LOC116416839"/>
</dbReference>
<accession>A0A7M7QB94</accession>
<dbReference type="Proteomes" id="UP000002358">
    <property type="component" value="Unassembled WGS sequence"/>
</dbReference>